<accession>A0A3E0TWS9</accession>
<dbReference type="Proteomes" id="UP000256478">
    <property type="component" value="Unassembled WGS sequence"/>
</dbReference>
<dbReference type="EMBL" id="QUOU01000001">
    <property type="protein sequence ID" value="REL28919.1"/>
    <property type="molecule type" value="Genomic_DNA"/>
</dbReference>
<dbReference type="InterPro" id="IPR000182">
    <property type="entry name" value="GNAT_dom"/>
</dbReference>
<dbReference type="PANTHER" id="PTHR43792:SF8">
    <property type="entry name" value="[RIBOSOMAL PROTEIN US5]-ALANINE N-ACETYLTRANSFERASE"/>
    <property type="match status" value="1"/>
</dbReference>
<protein>
    <submittedName>
        <fullName evidence="5">N-acetyltransferase</fullName>
    </submittedName>
</protein>
<dbReference type="OrthoDB" id="9801656at2"/>
<dbReference type="GO" id="GO:0016747">
    <property type="term" value="F:acyltransferase activity, transferring groups other than amino-acyl groups"/>
    <property type="evidence" value="ECO:0007669"/>
    <property type="project" value="InterPro"/>
</dbReference>
<evidence type="ECO:0000313" key="5">
    <source>
        <dbReference type="EMBL" id="REL28919.1"/>
    </source>
</evidence>
<proteinExistence type="inferred from homology"/>
<name>A0A3E0TWS9_9GAMM</name>
<dbReference type="PANTHER" id="PTHR43792">
    <property type="entry name" value="GNAT FAMILY, PUTATIVE (AFU_ORTHOLOGUE AFUA_3G00765)-RELATED-RELATED"/>
    <property type="match status" value="1"/>
</dbReference>
<dbReference type="AlphaFoldDB" id="A0A3E0TWS9"/>
<comment type="similarity">
    <text evidence="3">Belongs to the acetyltransferase family. RimJ subfamily.</text>
</comment>
<evidence type="ECO:0000313" key="6">
    <source>
        <dbReference type="Proteomes" id="UP000256478"/>
    </source>
</evidence>
<comment type="caution">
    <text evidence="5">The sequence shown here is derived from an EMBL/GenBank/DDBJ whole genome shotgun (WGS) entry which is preliminary data.</text>
</comment>
<dbReference type="InterPro" id="IPR016181">
    <property type="entry name" value="Acyl_CoA_acyltransferase"/>
</dbReference>
<dbReference type="InterPro" id="IPR051531">
    <property type="entry name" value="N-acetyltransferase"/>
</dbReference>
<evidence type="ECO:0000256" key="3">
    <source>
        <dbReference type="ARBA" id="ARBA00038502"/>
    </source>
</evidence>
<dbReference type="PROSITE" id="PS51186">
    <property type="entry name" value="GNAT"/>
    <property type="match status" value="1"/>
</dbReference>
<organism evidence="5 6">
    <name type="scientific">Thalassotalea euphylliae</name>
    <dbReference type="NCBI Taxonomy" id="1655234"/>
    <lineage>
        <taxon>Bacteria</taxon>
        <taxon>Pseudomonadati</taxon>
        <taxon>Pseudomonadota</taxon>
        <taxon>Gammaproteobacteria</taxon>
        <taxon>Alteromonadales</taxon>
        <taxon>Colwelliaceae</taxon>
        <taxon>Thalassotalea</taxon>
    </lineage>
</organism>
<feature type="domain" description="N-acetyltransferase" evidence="4">
    <location>
        <begin position="1"/>
        <end position="161"/>
    </location>
</feature>
<keyword evidence="1 5" id="KW-0808">Transferase</keyword>
<reference evidence="5 6" key="1">
    <citation type="submission" date="2018-08" db="EMBL/GenBank/DDBJ databases">
        <title>Thalassotalea euphylliae genome.</title>
        <authorList>
            <person name="Summers S."/>
            <person name="Rice S.A."/>
            <person name="Freckelton M.L."/>
            <person name="Nedved B.T."/>
            <person name="Hadfield M.G."/>
        </authorList>
    </citation>
    <scope>NUCLEOTIDE SEQUENCE [LARGE SCALE GENOMIC DNA]</scope>
    <source>
        <strain evidence="5 6">H1</strain>
    </source>
</reference>
<dbReference type="Pfam" id="PF13302">
    <property type="entry name" value="Acetyltransf_3"/>
    <property type="match status" value="1"/>
</dbReference>
<keyword evidence="2" id="KW-0012">Acyltransferase</keyword>
<evidence type="ECO:0000259" key="4">
    <source>
        <dbReference type="PROSITE" id="PS51186"/>
    </source>
</evidence>
<sequence length="161" mass="18259">MLRPFEPQDDLLLVEYLNDPQVIHYLSSRIPSPYKAEDAKWWINKGSRSGFIRAITVNGELAGCVGAEVGQHEYQHCAQVGYWLAKGFWGHGFATQALSLLVDELKQITQVIRLQASVYEGNQSSAKVLEKCGFVQQGYFPKAVYKNDRFYHEVVYGRTIA</sequence>
<dbReference type="SUPFAM" id="SSF55729">
    <property type="entry name" value="Acyl-CoA N-acyltransferases (Nat)"/>
    <property type="match status" value="1"/>
</dbReference>
<evidence type="ECO:0000256" key="2">
    <source>
        <dbReference type="ARBA" id="ARBA00023315"/>
    </source>
</evidence>
<evidence type="ECO:0000256" key="1">
    <source>
        <dbReference type="ARBA" id="ARBA00022679"/>
    </source>
</evidence>
<dbReference type="Gene3D" id="3.40.630.30">
    <property type="match status" value="1"/>
</dbReference>
<gene>
    <name evidence="5" type="ORF">DXX93_12560</name>
</gene>